<dbReference type="EnsemblMetazoa" id="GBRI041899-RA">
    <property type="protein sequence ID" value="GBRI041899-PA"/>
    <property type="gene ID" value="GBRI041899"/>
</dbReference>
<dbReference type="Proteomes" id="UP000091820">
    <property type="component" value="Unassembled WGS sequence"/>
</dbReference>
<keyword evidence="2" id="KW-1185">Reference proteome</keyword>
<name>A0A1A9X2H9_9MUSC</name>
<organism evidence="1 2">
    <name type="scientific">Glossina brevipalpis</name>
    <dbReference type="NCBI Taxonomy" id="37001"/>
    <lineage>
        <taxon>Eukaryota</taxon>
        <taxon>Metazoa</taxon>
        <taxon>Ecdysozoa</taxon>
        <taxon>Arthropoda</taxon>
        <taxon>Hexapoda</taxon>
        <taxon>Insecta</taxon>
        <taxon>Pterygota</taxon>
        <taxon>Neoptera</taxon>
        <taxon>Endopterygota</taxon>
        <taxon>Diptera</taxon>
        <taxon>Brachycera</taxon>
        <taxon>Muscomorpha</taxon>
        <taxon>Hippoboscoidea</taxon>
        <taxon>Glossinidae</taxon>
        <taxon>Glossina</taxon>
    </lineage>
</organism>
<evidence type="ECO:0000313" key="2">
    <source>
        <dbReference type="Proteomes" id="UP000091820"/>
    </source>
</evidence>
<reference evidence="2" key="1">
    <citation type="submission" date="2014-03" db="EMBL/GenBank/DDBJ databases">
        <authorList>
            <person name="Aksoy S."/>
            <person name="Warren W."/>
            <person name="Wilson R.K."/>
        </authorList>
    </citation>
    <scope>NUCLEOTIDE SEQUENCE [LARGE SCALE GENOMIC DNA]</scope>
    <source>
        <strain evidence="2">IAEA</strain>
    </source>
</reference>
<proteinExistence type="predicted"/>
<dbReference type="VEuPathDB" id="VectorBase:GBRI041899"/>
<protein>
    <submittedName>
        <fullName evidence="1">Uncharacterized protein</fullName>
    </submittedName>
</protein>
<accession>A0A1A9X2H9</accession>
<dbReference type="AlphaFoldDB" id="A0A1A9X2H9"/>
<reference evidence="1" key="2">
    <citation type="submission" date="2020-05" db="UniProtKB">
        <authorList>
            <consortium name="EnsemblMetazoa"/>
        </authorList>
    </citation>
    <scope>IDENTIFICATION</scope>
    <source>
        <strain evidence="1">IAEA</strain>
    </source>
</reference>
<evidence type="ECO:0000313" key="1">
    <source>
        <dbReference type="EnsemblMetazoa" id="GBRI041899-PA"/>
    </source>
</evidence>
<sequence length="175" mass="18931">MVVGLFNAFEEAAALVIGREKFASVPGSVLILSQLSHIFSSGWLRNVHISHAQCSNCSSSSSSLSLSLSPPPAVASVTEKISSSCTLNANVHGRLFRRALILLLHNAMHRRLTEARLLGVCGKEPAPLPAVQSELVGVLAEVEITKSREYGGSGCKLMTERCRIGDLLTFNCRWW</sequence>